<evidence type="ECO:0000256" key="1">
    <source>
        <dbReference type="ARBA" id="ARBA00003820"/>
    </source>
</evidence>
<evidence type="ECO:0000256" key="8">
    <source>
        <dbReference type="ARBA" id="ARBA00022989"/>
    </source>
</evidence>
<dbReference type="Proteomes" id="UP000199467">
    <property type="component" value="Unassembled WGS sequence"/>
</dbReference>
<comment type="similarity">
    <text evidence="4 12">Belongs to the FliF family.</text>
</comment>
<evidence type="ECO:0000256" key="7">
    <source>
        <dbReference type="ARBA" id="ARBA00022692"/>
    </source>
</evidence>
<evidence type="ECO:0000256" key="14">
    <source>
        <dbReference type="SAM" id="Phobius"/>
    </source>
</evidence>
<dbReference type="GO" id="GO:0071973">
    <property type="term" value="P:bacterial-type flagellum-dependent cell motility"/>
    <property type="evidence" value="ECO:0007669"/>
    <property type="project" value="InterPro"/>
</dbReference>
<keyword evidence="9 14" id="KW-0472">Membrane</keyword>
<reference evidence="16" key="1">
    <citation type="submission" date="2016-10" db="EMBL/GenBank/DDBJ databases">
        <authorList>
            <person name="Varghese N."/>
            <person name="Submissions S."/>
        </authorList>
    </citation>
    <scope>NUCLEOTIDE SEQUENCE [LARGE SCALE GENOMIC DNA]</scope>
    <source>
        <strain evidence="16">DSM 26382</strain>
    </source>
</reference>
<dbReference type="Pfam" id="PF08345">
    <property type="entry name" value="YscJ_FliF_C"/>
    <property type="match status" value="1"/>
</dbReference>
<feature type="region of interest" description="Disordered" evidence="13">
    <location>
        <begin position="303"/>
        <end position="347"/>
    </location>
</feature>
<evidence type="ECO:0000256" key="6">
    <source>
        <dbReference type="ARBA" id="ARBA00022475"/>
    </source>
</evidence>
<dbReference type="InterPro" id="IPR043427">
    <property type="entry name" value="YscJ/FliF"/>
</dbReference>
<dbReference type="NCBIfam" id="TIGR00206">
    <property type="entry name" value="fliF"/>
    <property type="match status" value="1"/>
</dbReference>
<comment type="subunit">
    <text evidence="11">The basal body constitutes a major portion of the flagellar organelle and consists of four rings (L,P,S, and M) mounted on a central rod. The M ring is integral to the inner membrane of the cell and may be connected to the flagellar rod via the S ring. The S (supramembrane ring) lies just distal to the M ring. The L and P rings lie in the outer membrane and the periplasmic space, respectively.</text>
</comment>
<keyword evidence="16" id="KW-1185">Reference proteome</keyword>
<dbReference type="GO" id="GO:0009431">
    <property type="term" value="C:bacterial-type flagellum basal body, MS ring"/>
    <property type="evidence" value="ECO:0007669"/>
    <property type="project" value="InterPro"/>
</dbReference>
<dbReference type="InterPro" id="IPR000067">
    <property type="entry name" value="FlgMring_FliF"/>
</dbReference>
<dbReference type="PANTHER" id="PTHR30046">
    <property type="entry name" value="FLAGELLAR M-RING PROTEIN"/>
    <property type="match status" value="1"/>
</dbReference>
<keyword evidence="6" id="KW-1003">Cell membrane</keyword>
<sequence length="561" mass="60328">MLQTIRSKLPEHGLKLDPRMTLIGLALIAALLAVGVVFYLWRDQGSFRPLYGSGEAYPAAEVMQVLDGETIIYRLHPQSGQVLVREDQLGRARMLLAAKGVQVKVPAGYELFDKDEPLGTSQFVQDVRLKRSLEGELARTVMALKGVEGARVHLALQESSSFVVGKRGPGKASVMLQLAPGYKLAPEQVSAIVNLVAGSVPQLDAGNVQVVDQYGALLSRGIDTLGGPVQNWQVVDDYQSKAVANAEAVLAPVLGGGNYRISVSADIDFSQKEETFQSYGETPRLRNEVLRDESVLDQLALGVPGSLANRPPQPAPEPPAAQAQAGAPAENANQAATSLRKESNRQLDYDQSVTHVKHAPFSLRQQSIAVVLNAAVAPEGGWTPEAREELTAMVKSAVGFNQARGDLLTLSIFPFTDAGIGGVGDELLPWWENAKVHDLAKLGVFALISLLLLLMVVRPAVRSLSQRSQPGVPVAVEGDDQLALHAERAAERLLARVGDDTPGATVLGELNPLSEIRLPAPGSGLELQIEHLQMLAKNDPERVSEVIKQWIGRNERDLNPA</sequence>
<keyword evidence="7 14" id="KW-0812">Transmembrane</keyword>
<dbReference type="Gene3D" id="3.30.300.30">
    <property type="match status" value="1"/>
</dbReference>
<dbReference type="PANTHER" id="PTHR30046:SF0">
    <property type="entry name" value="FLAGELLAR M-RING PROTEIN"/>
    <property type="match status" value="1"/>
</dbReference>
<evidence type="ECO:0000256" key="10">
    <source>
        <dbReference type="ARBA" id="ARBA00023143"/>
    </source>
</evidence>
<proteinExistence type="inferred from homology"/>
<dbReference type="PIRSF" id="PIRSF004862">
    <property type="entry name" value="FliF"/>
    <property type="match status" value="1"/>
</dbReference>
<evidence type="ECO:0000256" key="13">
    <source>
        <dbReference type="SAM" id="MobiDB-lite"/>
    </source>
</evidence>
<evidence type="ECO:0000256" key="2">
    <source>
        <dbReference type="ARBA" id="ARBA00004117"/>
    </source>
</evidence>
<keyword evidence="15" id="KW-0966">Cell projection</keyword>
<feature type="transmembrane region" description="Helical" evidence="14">
    <location>
        <begin position="21"/>
        <end position="41"/>
    </location>
</feature>
<evidence type="ECO:0000256" key="12">
    <source>
        <dbReference type="PIRNR" id="PIRNR004862"/>
    </source>
</evidence>
<dbReference type="AlphaFoldDB" id="A0A1G6W677"/>
<keyword evidence="10 12" id="KW-0975">Bacterial flagellum</keyword>
<evidence type="ECO:0000256" key="3">
    <source>
        <dbReference type="ARBA" id="ARBA00004651"/>
    </source>
</evidence>
<dbReference type="InterPro" id="IPR006182">
    <property type="entry name" value="FliF_N_dom"/>
</dbReference>
<dbReference type="Pfam" id="PF01514">
    <property type="entry name" value="YscJ_FliF"/>
    <property type="match status" value="1"/>
</dbReference>
<keyword evidence="15" id="KW-0969">Cilium</keyword>
<comment type="subcellular location">
    <subcellularLocation>
        <location evidence="2 12">Bacterial flagellum basal body</location>
    </subcellularLocation>
    <subcellularLocation>
        <location evidence="3">Cell membrane</location>
        <topology evidence="3">Multi-pass membrane protein</topology>
    </subcellularLocation>
</comment>
<dbReference type="PRINTS" id="PR01009">
    <property type="entry name" value="FLGMRINGFLIF"/>
</dbReference>
<keyword evidence="15" id="KW-0282">Flagellum</keyword>
<evidence type="ECO:0000256" key="9">
    <source>
        <dbReference type="ARBA" id="ARBA00023136"/>
    </source>
</evidence>
<name>A0A1G6W677_9GAMM</name>
<evidence type="ECO:0000256" key="4">
    <source>
        <dbReference type="ARBA" id="ARBA00007971"/>
    </source>
</evidence>
<dbReference type="RefSeq" id="WP_026088488.1">
    <property type="nucleotide sequence ID" value="NZ_FMZQ01000022.1"/>
</dbReference>
<protein>
    <recommendedName>
        <fullName evidence="5 12">Flagellar M-ring protein</fullName>
    </recommendedName>
</protein>
<keyword evidence="8 14" id="KW-1133">Transmembrane helix</keyword>
<gene>
    <name evidence="15" type="ORF">SAMN05216576_12253</name>
</gene>
<dbReference type="GO" id="GO:0005886">
    <property type="term" value="C:plasma membrane"/>
    <property type="evidence" value="ECO:0007669"/>
    <property type="project" value="UniProtKB-SubCell"/>
</dbReference>
<accession>A0A1G6W677</accession>
<evidence type="ECO:0000313" key="16">
    <source>
        <dbReference type="Proteomes" id="UP000199467"/>
    </source>
</evidence>
<dbReference type="InterPro" id="IPR045851">
    <property type="entry name" value="AMP-bd_C_sf"/>
</dbReference>
<dbReference type="InterPro" id="IPR013556">
    <property type="entry name" value="Flag_M-ring_C"/>
</dbReference>
<comment type="function">
    <text evidence="1 12">The M ring may be actively involved in energy transduction.</text>
</comment>
<dbReference type="GO" id="GO:0003774">
    <property type="term" value="F:cytoskeletal motor activity"/>
    <property type="evidence" value="ECO:0007669"/>
    <property type="project" value="InterPro"/>
</dbReference>
<evidence type="ECO:0000256" key="11">
    <source>
        <dbReference type="ARBA" id="ARBA00025936"/>
    </source>
</evidence>
<dbReference type="EMBL" id="FMZQ01000022">
    <property type="protein sequence ID" value="SDD60526.1"/>
    <property type="molecule type" value="Genomic_DNA"/>
</dbReference>
<organism evidence="15 16">
    <name type="scientific">Ectopseudomonas chengduensis</name>
    <dbReference type="NCBI Taxonomy" id="489632"/>
    <lineage>
        <taxon>Bacteria</taxon>
        <taxon>Pseudomonadati</taxon>
        <taxon>Pseudomonadota</taxon>
        <taxon>Gammaproteobacteria</taxon>
        <taxon>Pseudomonadales</taxon>
        <taxon>Pseudomonadaceae</taxon>
        <taxon>Ectopseudomonas</taxon>
    </lineage>
</organism>
<evidence type="ECO:0000256" key="5">
    <source>
        <dbReference type="ARBA" id="ARBA00017949"/>
    </source>
</evidence>
<evidence type="ECO:0000313" key="15">
    <source>
        <dbReference type="EMBL" id="SDD60526.1"/>
    </source>
</evidence>
<feature type="compositionally biased region" description="Low complexity" evidence="13">
    <location>
        <begin position="320"/>
        <end position="336"/>
    </location>
</feature>